<evidence type="ECO:0000313" key="19">
    <source>
        <dbReference type="EMBL" id="WHX10166.1"/>
    </source>
</evidence>
<dbReference type="Proteomes" id="UP000294834">
    <property type="component" value="Unassembled WGS sequence"/>
</dbReference>
<dbReference type="EMBL" id="SLTX01000002">
    <property type="protein sequence ID" value="TDB03788.1"/>
    <property type="molecule type" value="Genomic_DNA"/>
</dbReference>
<evidence type="ECO:0000313" key="27">
    <source>
        <dbReference type="Proteomes" id="UP000500949"/>
    </source>
</evidence>
<dbReference type="InterPro" id="IPR026404">
    <property type="entry name" value="rSAM_w_lipo"/>
</dbReference>
<keyword evidence="2" id="KW-0004">4Fe-4S</keyword>
<evidence type="ECO:0000313" key="21">
    <source>
        <dbReference type="Proteomes" id="UP000294527"/>
    </source>
</evidence>
<accession>A0A076J3U6</accession>
<dbReference type="Proteomes" id="UP000481616">
    <property type="component" value="Unassembled WGS sequence"/>
</dbReference>
<gene>
    <name evidence="8" type="ORF">CE91St7_09070</name>
    <name evidence="16" type="ORF">DWW04_09650</name>
    <name evidence="17" type="ORF">E1I98_23475</name>
    <name evidence="18" type="ORF">E1J06_21775</name>
    <name evidence="12" type="ORF">F2Y51_07180</name>
    <name evidence="11" type="ORF">F2Y58_06565</name>
    <name evidence="10" type="ORF">F2Y61_06990</name>
    <name evidence="9" type="ORF">F2Z07_06410</name>
    <name evidence="15" type="ORF">GKD17_20915</name>
    <name evidence="13" type="ORF">KSU80_02800</name>
    <name evidence="19" type="ORF">QNN11_00810</name>
    <name evidence="14" type="ORF">RVH45_17285</name>
</gene>
<dbReference type="GO" id="GO:0046872">
    <property type="term" value="F:metal ion binding"/>
    <property type="evidence" value="ECO:0007669"/>
    <property type="project" value="UniProtKB-KW"/>
</dbReference>
<reference evidence="13" key="5">
    <citation type="submission" date="2021-06" db="EMBL/GenBank/DDBJ databases">
        <title>Collection of gut derived symbiotic bacterial strains cultured from healthy donors.</title>
        <authorList>
            <person name="Lin H."/>
            <person name="Littmann E."/>
            <person name="Pamer E.G."/>
        </authorList>
    </citation>
    <scope>NUCLEOTIDE SEQUENCE</scope>
    <source>
        <strain evidence="13">MSK.5.10</strain>
    </source>
</reference>
<evidence type="ECO:0000313" key="13">
    <source>
        <dbReference type="EMBL" id="MBV3122121.1"/>
    </source>
</evidence>
<dbReference type="Proteomes" id="UP001177934">
    <property type="component" value="Chromosome"/>
</dbReference>
<dbReference type="eggNOG" id="COG0535">
    <property type="taxonomic scope" value="Bacteria"/>
</dbReference>
<dbReference type="PROSITE" id="PS51918">
    <property type="entry name" value="RADICAL_SAM"/>
    <property type="match status" value="1"/>
</dbReference>
<dbReference type="EMBL" id="CP126056">
    <property type="protein sequence ID" value="WHX10166.1"/>
    <property type="molecule type" value="Genomic_DNA"/>
</dbReference>
<dbReference type="Proteomes" id="UP000500949">
    <property type="component" value="Chromosome"/>
</dbReference>
<dbReference type="EMBL" id="JAHOAX010000002">
    <property type="protein sequence ID" value="MBV3122121.1"/>
    <property type="molecule type" value="Genomic_DNA"/>
</dbReference>
<dbReference type="EMBL" id="VVZA01000004">
    <property type="protein sequence ID" value="KAA5406625.1"/>
    <property type="molecule type" value="Genomic_DNA"/>
</dbReference>
<evidence type="ECO:0000256" key="5">
    <source>
        <dbReference type="ARBA" id="ARBA00023004"/>
    </source>
</evidence>
<proteinExistence type="predicted"/>
<dbReference type="InterPro" id="IPR058240">
    <property type="entry name" value="rSAM_sf"/>
</dbReference>
<reference evidence="23 24" key="2">
    <citation type="journal article" date="2019" name="Nat. Med.">
        <title>A library of human gut bacterial isolates paired with longitudinal multiomics data enables mechanistic microbiome research.</title>
        <authorList>
            <person name="Poyet M."/>
            <person name="Groussin M."/>
            <person name="Gibbons S.M."/>
            <person name="Avila-Pacheco J."/>
            <person name="Jiang X."/>
            <person name="Kearney S.M."/>
            <person name="Perrotta A.R."/>
            <person name="Berdy B."/>
            <person name="Zhao S."/>
            <person name="Lieberman T.D."/>
            <person name="Swanson P.K."/>
            <person name="Smith M."/>
            <person name="Roesemann S."/>
            <person name="Alexander J.E."/>
            <person name="Rich S.A."/>
            <person name="Livny J."/>
            <person name="Vlamakis H."/>
            <person name="Clish C."/>
            <person name="Bullock K."/>
            <person name="Deik A."/>
            <person name="Scott J."/>
            <person name="Pierce K.A."/>
            <person name="Xavier R.J."/>
            <person name="Alm E.J."/>
        </authorList>
    </citation>
    <scope>NUCLEOTIDE SEQUENCE [LARGE SCALE GENOMIC DNA]</scope>
    <source>
        <strain evidence="11 25">BIOML-A1</strain>
        <strain evidence="9 26">BIOML-A25</strain>
        <strain evidence="12 24">BIOML-A4</strain>
        <strain evidence="10 23">BIOML-A5</strain>
    </source>
</reference>
<reference evidence="8" key="6">
    <citation type="submission" date="2022-01" db="EMBL/GenBank/DDBJ databases">
        <title>Novel bile acid biosynthetic pathways are enriched in the microbiome of centenarians.</title>
        <authorList>
            <person name="Sato Y."/>
            <person name="Atarashi K."/>
            <person name="Plichta R.D."/>
            <person name="Arai Y."/>
            <person name="Sasajima S."/>
            <person name="Kearney M.S."/>
            <person name="Suda W."/>
            <person name="Takeshita K."/>
            <person name="Sasaki T."/>
            <person name="Okamoto S."/>
            <person name="Skelly N.A."/>
            <person name="Okamura Y."/>
            <person name="Vlamakis H."/>
            <person name="Li Y."/>
            <person name="Tanoue T."/>
            <person name="Takei H."/>
            <person name="Nittono H."/>
            <person name="Narushima S."/>
            <person name="Irie J."/>
            <person name="Itoh H."/>
            <person name="Moriya K."/>
            <person name="Sugiura Y."/>
            <person name="Suematsu M."/>
            <person name="Moritoki N."/>
            <person name="Shibata S."/>
            <person name="Littman R.D."/>
            <person name="Fischbach A.M."/>
            <person name="Uwamino Y."/>
            <person name="Inoue T."/>
            <person name="Honda A."/>
            <person name="Hattori M."/>
            <person name="Murai T."/>
            <person name="Xavier J.R."/>
            <person name="Hirose N."/>
            <person name="Honda K."/>
        </authorList>
    </citation>
    <scope>NUCLEOTIDE SEQUENCE</scope>
    <source>
        <strain evidence="8">CE91-St7</strain>
    </source>
</reference>
<evidence type="ECO:0000313" key="11">
    <source>
        <dbReference type="EMBL" id="KAA5399777.1"/>
    </source>
</evidence>
<dbReference type="Proteomes" id="UP000347681">
    <property type="component" value="Unassembled WGS sequence"/>
</dbReference>
<dbReference type="SFLD" id="SFLDG01067">
    <property type="entry name" value="SPASM/twitch_domain_containing"/>
    <property type="match status" value="1"/>
</dbReference>
<name>A0A076J3U6_9BACT</name>
<dbReference type="Proteomes" id="UP000777173">
    <property type="component" value="Unassembled WGS sequence"/>
</dbReference>
<reference evidence="16 20" key="1">
    <citation type="submission" date="2018-08" db="EMBL/GenBank/DDBJ databases">
        <title>A genome reference for cultivated species of the human gut microbiota.</title>
        <authorList>
            <person name="Zou Y."/>
            <person name="Xue W."/>
            <person name="Luo G."/>
        </authorList>
    </citation>
    <scope>NUCLEOTIDE SEQUENCE [LARGE SCALE GENOMIC DNA]</scope>
    <source>
        <strain evidence="16 20">AF14-1AC</strain>
    </source>
</reference>
<evidence type="ECO:0000259" key="7">
    <source>
        <dbReference type="PROSITE" id="PS51918"/>
    </source>
</evidence>
<keyword evidence="3" id="KW-0949">S-adenosyl-L-methionine</keyword>
<dbReference type="CDD" id="cd01335">
    <property type="entry name" value="Radical_SAM"/>
    <property type="match status" value="1"/>
</dbReference>
<dbReference type="KEGG" id="bdh:GV66_07465"/>
<evidence type="ECO:0000256" key="2">
    <source>
        <dbReference type="ARBA" id="ARBA00022485"/>
    </source>
</evidence>
<dbReference type="AlphaFoldDB" id="A0A076J3U6"/>
<evidence type="ECO:0000256" key="6">
    <source>
        <dbReference type="ARBA" id="ARBA00023014"/>
    </source>
</evidence>
<reference evidence="21 22" key="3">
    <citation type="journal article" date="2019" name="Nat. Microbiol.">
        <title>Genomic variation and strain-specific functional adaptation in the human gut microbiome during early life.</title>
        <authorList>
            <person name="Vatanen T."/>
            <person name="Plichta D.R."/>
            <person name="Somani J."/>
            <person name="Munch P.C."/>
            <person name="Arthur T.D."/>
            <person name="Hall A.B."/>
            <person name="Rudolf S."/>
            <person name="Oakeley E.J."/>
            <person name="Ke X."/>
            <person name="Young R.A."/>
            <person name="Haiser H.J."/>
            <person name="Kolde R."/>
            <person name="Yassour M."/>
            <person name="Luopajarvi K."/>
            <person name="Siljander H."/>
            <person name="Virtanen S.M."/>
            <person name="Ilonen J."/>
            <person name="Uibo R."/>
            <person name="Tillmann V."/>
            <person name="Mokurov S."/>
            <person name="Dorshakova N."/>
            <person name="Porter J.A."/>
            <person name="McHardy A.C."/>
            <person name="Lahdesmaki H."/>
            <person name="Vlamakis H."/>
            <person name="Huttenhower C."/>
            <person name="Knip M."/>
            <person name="Xavier R.J."/>
        </authorList>
    </citation>
    <scope>NUCLEOTIDE SEQUENCE [LARGE SCALE GENOMIC DNA]</scope>
    <source>
        <strain evidence="17 21">RJX1047</strain>
        <strain evidence="18 22">RJX1052</strain>
    </source>
</reference>
<dbReference type="Gene3D" id="3.20.20.70">
    <property type="entry name" value="Aldolase class I"/>
    <property type="match status" value="1"/>
</dbReference>
<evidence type="ECO:0000313" key="14">
    <source>
        <dbReference type="EMBL" id="MDU0271613.1"/>
    </source>
</evidence>
<dbReference type="Pfam" id="PF13186">
    <property type="entry name" value="SPASM"/>
    <property type="match status" value="1"/>
</dbReference>
<evidence type="ECO:0000313" key="12">
    <source>
        <dbReference type="EMBL" id="KAA5406625.1"/>
    </source>
</evidence>
<dbReference type="EMBL" id="BQOB01000001">
    <property type="protein sequence ID" value="GKH80023.1"/>
    <property type="molecule type" value="Genomic_DNA"/>
</dbReference>
<protein>
    <submittedName>
        <fullName evidence="9">Radical SAM protein</fullName>
    </submittedName>
    <submittedName>
        <fullName evidence="8">Radical SAM/SPASM domain-containing protein</fullName>
    </submittedName>
    <submittedName>
        <fullName evidence="13">TIGR04133 family radical SAM/SPASM protein</fullName>
    </submittedName>
</protein>
<evidence type="ECO:0000256" key="4">
    <source>
        <dbReference type="ARBA" id="ARBA00022723"/>
    </source>
</evidence>
<evidence type="ECO:0000256" key="1">
    <source>
        <dbReference type="ARBA" id="ARBA00001966"/>
    </source>
</evidence>
<dbReference type="InterPro" id="IPR006638">
    <property type="entry name" value="Elp3/MiaA/NifB-like_rSAM"/>
</dbReference>
<evidence type="ECO:0000313" key="16">
    <source>
        <dbReference type="EMBL" id="RGV77768.1"/>
    </source>
</evidence>
<evidence type="ECO:0000313" key="15">
    <source>
        <dbReference type="EMBL" id="QJR78646.1"/>
    </source>
</evidence>
<evidence type="ECO:0000313" key="23">
    <source>
        <dbReference type="Proteomes" id="UP000347681"/>
    </source>
</evidence>
<keyword evidence="4" id="KW-0479">Metal-binding</keyword>
<evidence type="ECO:0000313" key="25">
    <source>
        <dbReference type="Proteomes" id="UP000481616"/>
    </source>
</evidence>
<dbReference type="Proteomes" id="UP001181086">
    <property type="component" value="Unassembled WGS sequence"/>
</dbReference>
<dbReference type="PANTHER" id="PTHR11228:SF7">
    <property type="entry name" value="PQQA PEPTIDE CYCLASE"/>
    <property type="match status" value="1"/>
</dbReference>
<dbReference type="RefSeq" id="WP_007841322.1">
    <property type="nucleotide sequence ID" value="NZ_BAABYF010000001.1"/>
</dbReference>
<dbReference type="GO" id="GO:0051539">
    <property type="term" value="F:4 iron, 4 sulfur cluster binding"/>
    <property type="evidence" value="ECO:0007669"/>
    <property type="project" value="UniProtKB-KW"/>
</dbReference>
<dbReference type="GeneID" id="93449133"/>
<dbReference type="NCBIfam" id="TIGR04133">
    <property type="entry name" value="rSAM_w_lipo"/>
    <property type="match status" value="1"/>
</dbReference>
<comment type="cofactor">
    <cofactor evidence="1">
        <name>[4Fe-4S] cluster</name>
        <dbReference type="ChEBI" id="CHEBI:49883"/>
    </cofactor>
</comment>
<dbReference type="EMBL" id="VVZV01000006">
    <property type="protein sequence ID" value="KAA5321727.1"/>
    <property type="molecule type" value="Genomic_DNA"/>
</dbReference>
<evidence type="ECO:0000256" key="3">
    <source>
        <dbReference type="ARBA" id="ARBA00022691"/>
    </source>
</evidence>
<dbReference type="EMBL" id="JAWDEV010000011">
    <property type="protein sequence ID" value="MDU0271613.1"/>
    <property type="molecule type" value="Genomic_DNA"/>
</dbReference>
<evidence type="ECO:0000313" key="8">
    <source>
        <dbReference type="EMBL" id="GKH80023.1"/>
    </source>
</evidence>
<evidence type="ECO:0000313" key="17">
    <source>
        <dbReference type="EMBL" id="TDA71837.1"/>
    </source>
</evidence>
<organism evidence="9 26">
    <name type="scientific">Phocaeicola dorei</name>
    <dbReference type="NCBI Taxonomy" id="357276"/>
    <lineage>
        <taxon>Bacteria</taxon>
        <taxon>Pseudomonadati</taxon>
        <taxon>Bacteroidota</taxon>
        <taxon>Bacteroidia</taxon>
        <taxon>Bacteroidales</taxon>
        <taxon>Bacteroidaceae</taxon>
        <taxon>Phocaeicola</taxon>
    </lineage>
</organism>
<reference evidence="19" key="7">
    <citation type="journal article" date="2023" name="Nat. Commun.">
        <title>Identification of a novel Human Milk Oligosaccharides utilization cluster in the infant gut commensal Bacteroides dorei.</title>
        <authorList>
            <person name="Kijner S."/>
            <person name="Ennis D."/>
            <person name="Shmorak S."/>
            <person name="Florentin A."/>
            <person name="Yassour M."/>
        </authorList>
    </citation>
    <scope>NUCLEOTIDE SEQUENCE</scope>
    <source>
        <strain evidence="19">2</strain>
    </source>
</reference>
<dbReference type="InterPro" id="IPR007197">
    <property type="entry name" value="rSAM"/>
</dbReference>
<dbReference type="InterPro" id="IPR017200">
    <property type="entry name" value="PqqE-like"/>
</dbReference>
<dbReference type="Proteomes" id="UP000294527">
    <property type="component" value="Unassembled WGS sequence"/>
</dbReference>
<dbReference type="Proteomes" id="UP000441162">
    <property type="component" value="Unassembled WGS sequence"/>
</dbReference>
<dbReference type="EMBL" id="VVYY01000004">
    <property type="protein sequence ID" value="KAA5399777.1"/>
    <property type="molecule type" value="Genomic_DNA"/>
</dbReference>
<dbReference type="NCBIfam" id="TIGR04085">
    <property type="entry name" value="rSAM_more_4Fe4S"/>
    <property type="match status" value="1"/>
</dbReference>
<sequence>MNINAPLSIRRRMGLEIFRRLENERTEEHQLKQLFWECTLRCNLHCRHCGSDCKKIAGHPDMPKEDFLRVLDSVSAQNDPHKIFVIITGGEPLMRKDLEECGRAIYERGFPWGMVTNGLYMTRERLNGLLDAGLHTATVSLDGFATDHNWMRGNPQSFERAVEAIKLMVQVPDFVFDVVTCVNKHSYMRLEELKDFLISLGVKGWRLFTIFPVGRAAKDPELQLSNEEFRGVMEFIRKSRKEGRIHVSYGCEGFLGNYEAEVRDTFFACRAGISVGSVLIDGAISACPSIRADYHQGNIYENDFMEVWNHRFKPYRDREWMKKDECADCKYFRFCKGNGMHLRDENGDLLFCHLKRLQTP</sequence>
<dbReference type="PIRSF" id="PIRSF037420">
    <property type="entry name" value="PQQ_syn_pqqE"/>
    <property type="match status" value="1"/>
</dbReference>
<reference evidence="14" key="8">
    <citation type="submission" date="2023-10" db="EMBL/GenBank/DDBJ databases">
        <title>Genome of Potential pathogenic bacteria in Crohn's disease.</title>
        <authorList>
            <person name="Rodriguez-Palacios A."/>
        </authorList>
    </citation>
    <scope>NUCLEOTIDE SEQUENCE</scope>
    <source>
        <strain evidence="14">CavFT-hAR62</strain>
    </source>
</reference>
<keyword evidence="6" id="KW-0411">Iron-sulfur</keyword>
<dbReference type="SMART" id="SM00729">
    <property type="entry name" value="Elp3"/>
    <property type="match status" value="1"/>
</dbReference>
<dbReference type="Pfam" id="PF04055">
    <property type="entry name" value="Radical_SAM"/>
    <property type="match status" value="1"/>
</dbReference>
<dbReference type="InterPro" id="IPR013785">
    <property type="entry name" value="Aldolase_TIM"/>
</dbReference>
<dbReference type="Proteomes" id="UP001055104">
    <property type="component" value="Unassembled WGS sequence"/>
</dbReference>
<dbReference type="EMBL" id="VVZB01000003">
    <property type="protein sequence ID" value="KAA5384030.1"/>
    <property type="molecule type" value="Genomic_DNA"/>
</dbReference>
<dbReference type="InterPro" id="IPR050377">
    <property type="entry name" value="Radical_SAM_PqqE_MftC-like"/>
</dbReference>
<feature type="domain" description="Radical SAM core" evidence="7">
    <location>
        <begin position="28"/>
        <end position="242"/>
    </location>
</feature>
<evidence type="ECO:0000313" key="9">
    <source>
        <dbReference type="EMBL" id="KAA5321727.1"/>
    </source>
</evidence>
<dbReference type="KEGG" id="bdo:EL88_23905"/>
<dbReference type="SFLD" id="SFLDG01386">
    <property type="entry name" value="main_SPASM_domain-containing"/>
    <property type="match status" value="1"/>
</dbReference>
<dbReference type="EMBL" id="QRZL01000008">
    <property type="protein sequence ID" value="RGV77768.1"/>
    <property type="molecule type" value="Genomic_DNA"/>
</dbReference>
<evidence type="ECO:0000313" key="10">
    <source>
        <dbReference type="EMBL" id="KAA5384030.1"/>
    </source>
</evidence>
<evidence type="ECO:0000313" key="22">
    <source>
        <dbReference type="Proteomes" id="UP000294834"/>
    </source>
</evidence>
<dbReference type="SFLD" id="SFLDS00029">
    <property type="entry name" value="Radical_SAM"/>
    <property type="match status" value="1"/>
</dbReference>
<dbReference type="EMBL" id="SLTU01000003">
    <property type="protein sequence ID" value="TDA71837.1"/>
    <property type="molecule type" value="Genomic_DNA"/>
</dbReference>
<dbReference type="SUPFAM" id="SSF102114">
    <property type="entry name" value="Radical SAM enzymes"/>
    <property type="match status" value="1"/>
</dbReference>
<dbReference type="Proteomes" id="UP000283678">
    <property type="component" value="Unassembled WGS sequence"/>
</dbReference>
<dbReference type="PANTHER" id="PTHR11228">
    <property type="entry name" value="RADICAL SAM DOMAIN PROTEIN"/>
    <property type="match status" value="1"/>
</dbReference>
<evidence type="ECO:0000313" key="20">
    <source>
        <dbReference type="Proteomes" id="UP000283678"/>
    </source>
</evidence>
<keyword evidence="5" id="KW-0408">Iron</keyword>
<dbReference type="GO" id="GO:0003824">
    <property type="term" value="F:catalytic activity"/>
    <property type="evidence" value="ECO:0007669"/>
    <property type="project" value="InterPro"/>
</dbReference>
<evidence type="ECO:0000313" key="18">
    <source>
        <dbReference type="EMBL" id="TDB03788.1"/>
    </source>
</evidence>
<dbReference type="InterPro" id="IPR023885">
    <property type="entry name" value="4Fe4S-binding_SPASM_dom"/>
</dbReference>
<evidence type="ECO:0000313" key="24">
    <source>
        <dbReference type="Proteomes" id="UP000441162"/>
    </source>
</evidence>
<dbReference type="EMBL" id="CP046176">
    <property type="protein sequence ID" value="QJR78646.1"/>
    <property type="molecule type" value="Genomic_DNA"/>
</dbReference>
<reference evidence="15 27" key="4">
    <citation type="submission" date="2019-11" db="EMBL/GenBank/DDBJ databases">
        <title>Complete genome sequence of Bacteroides dorei DSM 17855.</title>
        <authorList>
            <person name="Russell J.T."/>
        </authorList>
    </citation>
    <scope>NUCLEOTIDE SEQUENCE [LARGE SCALE GENOMIC DNA]</scope>
    <source>
        <strain evidence="15 27">DSM 17855</strain>
    </source>
</reference>
<evidence type="ECO:0000313" key="26">
    <source>
        <dbReference type="Proteomes" id="UP000481700"/>
    </source>
</evidence>
<dbReference type="Proteomes" id="UP000481700">
    <property type="component" value="Unassembled WGS sequence"/>
</dbReference>